<name>A0A3M8DGZ0_9BACL</name>
<dbReference type="Gene3D" id="1.25.40.10">
    <property type="entry name" value="Tetratricopeptide repeat domain"/>
    <property type="match status" value="1"/>
</dbReference>
<keyword evidence="3" id="KW-0540">Nuclease</keyword>
<protein>
    <submittedName>
        <fullName evidence="3">Exonuclease</fullName>
    </submittedName>
</protein>
<feature type="region of interest" description="Disordered" evidence="1">
    <location>
        <begin position="1"/>
        <end position="49"/>
    </location>
</feature>
<dbReference type="PANTHER" id="PTHR38462">
    <property type="entry name" value="EXONUCLEASE-LIKE PROTEIN"/>
    <property type="match status" value="1"/>
</dbReference>
<dbReference type="Proteomes" id="UP000269573">
    <property type="component" value="Unassembled WGS sequence"/>
</dbReference>
<keyword evidence="3" id="KW-0269">Exonuclease</keyword>
<dbReference type="SUPFAM" id="SSF53098">
    <property type="entry name" value="Ribonuclease H-like"/>
    <property type="match status" value="1"/>
</dbReference>
<organism evidence="3 4">
    <name type="scientific">Brevibacillus nitrificans</name>
    <dbReference type="NCBI Taxonomy" id="651560"/>
    <lineage>
        <taxon>Bacteria</taxon>
        <taxon>Bacillati</taxon>
        <taxon>Bacillota</taxon>
        <taxon>Bacilli</taxon>
        <taxon>Bacillales</taxon>
        <taxon>Paenibacillaceae</taxon>
        <taxon>Brevibacillus</taxon>
    </lineage>
</organism>
<comment type="caution">
    <text evidence="3">The sequence shown here is derived from an EMBL/GenBank/DDBJ whole genome shotgun (WGS) entry which is preliminary data.</text>
</comment>
<gene>
    <name evidence="3" type="ORF">EDM59_11680</name>
</gene>
<feature type="compositionally biased region" description="Basic residues" evidence="1">
    <location>
        <begin position="1"/>
        <end position="12"/>
    </location>
</feature>
<dbReference type="Pfam" id="PF13482">
    <property type="entry name" value="RNase_H_2"/>
    <property type="match status" value="1"/>
</dbReference>
<sequence length="469" mass="53880">MSLKSKLQRMKGHLSLESDKSTEAEQEKPELSKEAEEVSGAESVEAQQVSEEALPQLTAELSDAATEPEIPYAERWKSMQAAPFLWEDEHVMIREVRYPLRQQHGRYSFAQLHETIAAWEASGKQHPLSAAGRRAEDLLFFDTETTGLSGGAGNTVFLLGYSRIEGKEVVVRQHFLPAPHAEVTLYHSFLEQAKQSSHLVTFNGKSFDWPQVRTRHTLIRDQVQALPVFGHLDLLHGARRLWRGELESCRLAIIEQEKLGVYREDDLPGYLAPVRYFDFLHSKDPDVVEGVLRHNEVDVLSLMTLYIHVSSLLLEHEREEVSQEERYEIARWYEALGDRETAMQAYLTVAHSSHPWSVRAKLAAGHLYKKQKDWQSALQIWESCMQSNGFVPEEVYIEAAKVYEHQLGDWEKALHYTRLAYEQWKKRGSLLRNRSKAEGLAFQKRLDRLEAKGNATDGSSLFSLYEYEE</sequence>
<dbReference type="GO" id="GO:0004527">
    <property type="term" value="F:exonuclease activity"/>
    <property type="evidence" value="ECO:0007669"/>
    <property type="project" value="UniProtKB-KW"/>
</dbReference>
<dbReference type="PANTHER" id="PTHR38462:SF1">
    <property type="entry name" value="YPRB RIBONUCLEASE H-LIKE DOMAIN-CONTAINING PROTEIN"/>
    <property type="match status" value="1"/>
</dbReference>
<dbReference type="RefSeq" id="WP_122923754.1">
    <property type="nucleotide sequence ID" value="NZ_RHHU01000005.1"/>
</dbReference>
<dbReference type="AlphaFoldDB" id="A0A3M8DGZ0"/>
<dbReference type="InterPro" id="IPR012337">
    <property type="entry name" value="RNaseH-like_sf"/>
</dbReference>
<proteinExistence type="predicted"/>
<dbReference type="InterPro" id="IPR011990">
    <property type="entry name" value="TPR-like_helical_dom_sf"/>
</dbReference>
<feature type="domain" description="YprB ribonuclease H-like" evidence="2">
    <location>
        <begin position="139"/>
        <end position="309"/>
    </location>
</feature>
<feature type="compositionally biased region" description="Basic and acidic residues" evidence="1">
    <location>
        <begin position="14"/>
        <end position="36"/>
    </location>
</feature>
<dbReference type="EMBL" id="RHHU01000005">
    <property type="protein sequence ID" value="RNB86811.1"/>
    <property type="molecule type" value="Genomic_DNA"/>
</dbReference>
<keyword evidence="4" id="KW-1185">Reference proteome</keyword>
<accession>A0A3M8DGZ0</accession>
<evidence type="ECO:0000313" key="3">
    <source>
        <dbReference type="EMBL" id="RNB86811.1"/>
    </source>
</evidence>
<evidence type="ECO:0000259" key="2">
    <source>
        <dbReference type="Pfam" id="PF13482"/>
    </source>
</evidence>
<evidence type="ECO:0000256" key="1">
    <source>
        <dbReference type="SAM" id="MobiDB-lite"/>
    </source>
</evidence>
<dbReference type="SUPFAM" id="SSF48452">
    <property type="entry name" value="TPR-like"/>
    <property type="match status" value="1"/>
</dbReference>
<dbReference type="InterPro" id="IPR038720">
    <property type="entry name" value="YprB_RNase_H-like_dom"/>
</dbReference>
<keyword evidence="3" id="KW-0378">Hydrolase</keyword>
<evidence type="ECO:0000313" key="4">
    <source>
        <dbReference type="Proteomes" id="UP000269573"/>
    </source>
</evidence>
<reference evidence="3 4" key="1">
    <citation type="submission" date="2018-10" db="EMBL/GenBank/DDBJ databases">
        <title>Phylogenomics of Brevibacillus.</title>
        <authorList>
            <person name="Dunlap C."/>
        </authorList>
    </citation>
    <scope>NUCLEOTIDE SEQUENCE [LARGE SCALE GENOMIC DNA]</scope>
    <source>
        <strain evidence="3 4">JCM 15774</strain>
    </source>
</reference>